<dbReference type="Pfam" id="PF00271">
    <property type="entry name" value="Helicase_C"/>
    <property type="match status" value="1"/>
</dbReference>
<keyword evidence="6 11" id="KW-0067">ATP-binding</keyword>
<dbReference type="PANTHER" id="PTHR13710:SF105">
    <property type="entry name" value="ATP-DEPENDENT DNA HELICASE Q1"/>
    <property type="match status" value="1"/>
</dbReference>
<dbReference type="AlphaFoldDB" id="A0A9P6E0H1"/>
<dbReference type="GO" id="GO:0003677">
    <property type="term" value="F:DNA binding"/>
    <property type="evidence" value="ECO:0007669"/>
    <property type="project" value="UniProtKB-KW"/>
</dbReference>
<dbReference type="Gene3D" id="1.10.10.10">
    <property type="entry name" value="Winged helix-like DNA-binding domain superfamily/Winged helix DNA-binding domain"/>
    <property type="match status" value="1"/>
</dbReference>
<protein>
    <recommendedName>
        <fullName evidence="11">ATP-dependent DNA helicase</fullName>
        <ecNumber evidence="11">5.6.2.4</ecNumber>
    </recommendedName>
</protein>
<dbReference type="GO" id="GO:0043138">
    <property type="term" value="F:3'-5' DNA helicase activity"/>
    <property type="evidence" value="ECO:0007669"/>
    <property type="project" value="UniProtKB-EC"/>
</dbReference>
<proteinExistence type="inferred from homology"/>
<dbReference type="FunFam" id="3.40.50.300:FF:001544">
    <property type="entry name" value="ATP-dependent DNA helicase"/>
    <property type="match status" value="1"/>
</dbReference>
<feature type="domain" description="Helicase C-terminal" evidence="15">
    <location>
        <begin position="369"/>
        <end position="520"/>
    </location>
</feature>
<keyword evidence="5 11" id="KW-0347">Helicase</keyword>
<dbReference type="SUPFAM" id="SSF52540">
    <property type="entry name" value="P-loop containing nucleoside triphosphate hydrolases"/>
    <property type="match status" value="1"/>
</dbReference>
<evidence type="ECO:0000256" key="2">
    <source>
        <dbReference type="ARBA" id="ARBA00022723"/>
    </source>
</evidence>
<comment type="catalytic activity">
    <reaction evidence="10 11">
        <text>Couples ATP hydrolysis with the unwinding of duplex DNA by translocating in the 3'-5' direction.</text>
        <dbReference type="EC" id="5.6.2.4"/>
    </reaction>
</comment>
<dbReference type="InterPro" id="IPR032284">
    <property type="entry name" value="RecQ_Zn-bd"/>
</dbReference>
<dbReference type="InterPro" id="IPR011545">
    <property type="entry name" value="DEAD/DEAH_box_helicase_dom"/>
</dbReference>
<evidence type="ECO:0000256" key="10">
    <source>
        <dbReference type="ARBA" id="ARBA00034617"/>
    </source>
</evidence>
<evidence type="ECO:0000256" key="8">
    <source>
        <dbReference type="ARBA" id="ARBA00023235"/>
    </source>
</evidence>
<evidence type="ECO:0000256" key="1">
    <source>
        <dbReference type="ARBA" id="ARBA00005446"/>
    </source>
</evidence>
<reference evidence="16" key="1">
    <citation type="journal article" date="2020" name="Nat. Commun.">
        <title>Large-scale genome sequencing of mycorrhizal fungi provides insights into the early evolution of symbiotic traits.</title>
        <authorList>
            <person name="Miyauchi S."/>
            <person name="Kiss E."/>
            <person name="Kuo A."/>
            <person name="Drula E."/>
            <person name="Kohler A."/>
            <person name="Sanchez-Garcia M."/>
            <person name="Morin E."/>
            <person name="Andreopoulos B."/>
            <person name="Barry K.W."/>
            <person name="Bonito G."/>
            <person name="Buee M."/>
            <person name="Carver A."/>
            <person name="Chen C."/>
            <person name="Cichocki N."/>
            <person name="Clum A."/>
            <person name="Culley D."/>
            <person name="Crous P.W."/>
            <person name="Fauchery L."/>
            <person name="Girlanda M."/>
            <person name="Hayes R.D."/>
            <person name="Keri Z."/>
            <person name="LaButti K."/>
            <person name="Lipzen A."/>
            <person name="Lombard V."/>
            <person name="Magnuson J."/>
            <person name="Maillard F."/>
            <person name="Murat C."/>
            <person name="Nolan M."/>
            <person name="Ohm R.A."/>
            <person name="Pangilinan J."/>
            <person name="Pereira M.F."/>
            <person name="Perotto S."/>
            <person name="Peter M."/>
            <person name="Pfister S."/>
            <person name="Riley R."/>
            <person name="Sitrit Y."/>
            <person name="Stielow J.B."/>
            <person name="Szollosi G."/>
            <person name="Zifcakova L."/>
            <person name="Stursova M."/>
            <person name="Spatafora J.W."/>
            <person name="Tedersoo L."/>
            <person name="Vaario L.M."/>
            <person name="Yamada A."/>
            <person name="Yan M."/>
            <person name="Wang P."/>
            <person name="Xu J."/>
            <person name="Bruns T."/>
            <person name="Baldrian P."/>
            <person name="Vilgalys R."/>
            <person name="Dunand C."/>
            <person name="Henrissat B."/>
            <person name="Grigoriev I.V."/>
            <person name="Hibbett D."/>
            <person name="Nagy L.G."/>
            <person name="Martin F.M."/>
        </authorList>
    </citation>
    <scope>NUCLEOTIDE SEQUENCE</scope>
    <source>
        <strain evidence="16">UP504</strain>
    </source>
</reference>
<dbReference type="OrthoDB" id="10261556at2759"/>
<dbReference type="PROSITE" id="PS00690">
    <property type="entry name" value="DEAH_ATP_HELICASE"/>
    <property type="match status" value="1"/>
</dbReference>
<dbReference type="InterPro" id="IPR027417">
    <property type="entry name" value="P-loop_NTPase"/>
</dbReference>
<dbReference type="GO" id="GO:0046872">
    <property type="term" value="F:metal ion binding"/>
    <property type="evidence" value="ECO:0007669"/>
    <property type="project" value="UniProtKB-KW"/>
</dbReference>
<dbReference type="Pfam" id="PF16124">
    <property type="entry name" value="RecQ_Zn_bind"/>
    <property type="match status" value="1"/>
</dbReference>
<evidence type="ECO:0000256" key="6">
    <source>
        <dbReference type="ARBA" id="ARBA00022840"/>
    </source>
</evidence>
<dbReference type="PROSITE" id="PS51194">
    <property type="entry name" value="HELICASE_CTER"/>
    <property type="match status" value="1"/>
</dbReference>
<organism evidence="16 17">
    <name type="scientific">Hydnum rufescens UP504</name>
    <dbReference type="NCBI Taxonomy" id="1448309"/>
    <lineage>
        <taxon>Eukaryota</taxon>
        <taxon>Fungi</taxon>
        <taxon>Dikarya</taxon>
        <taxon>Basidiomycota</taxon>
        <taxon>Agaricomycotina</taxon>
        <taxon>Agaricomycetes</taxon>
        <taxon>Cantharellales</taxon>
        <taxon>Hydnaceae</taxon>
        <taxon>Hydnum</taxon>
    </lineage>
</organism>
<feature type="coiled-coil region" evidence="12">
    <location>
        <begin position="64"/>
        <end position="98"/>
    </location>
</feature>
<keyword evidence="9 11" id="KW-0539">Nucleus</keyword>
<dbReference type="InterPro" id="IPR001650">
    <property type="entry name" value="Helicase_C-like"/>
</dbReference>
<feature type="region of interest" description="Disordered" evidence="13">
    <location>
        <begin position="22"/>
        <end position="46"/>
    </location>
</feature>
<gene>
    <name evidence="16" type="ORF">BS47DRAFT_1375529</name>
</gene>
<evidence type="ECO:0000256" key="9">
    <source>
        <dbReference type="ARBA" id="ARBA00023242"/>
    </source>
</evidence>
<comment type="caution">
    <text evidence="16">The sequence shown here is derived from an EMBL/GenBank/DDBJ whole genome shotgun (WGS) entry which is preliminary data.</text>
</comment>
<name>A0A9P6E0H1_9AGAM</name>
<comment type="subcellular location">
    <subcellularLocation>
        <location evidence="11">Nucleus</location>
    </subcellularLocation>
</comment>
<dbReference type="InterPro" id="IPR002464">
    <property type="entry name" value="DNA/RNA_helicase_DEAH_CS"/>
</dbReference>
<dbReference type="EC" id="5.6.2.4" evidence="11"/>
<keyword evidence="17" id="KW-1185">Reference proteome</keyword>
<feature type="compositionally biased region" description="Acidic residues" evidence="13">
    <location>
        <begin position="735"/>
        <end position="756"/>
    </location>
</feature>
<dbReference type="SMART" id="SM00487">
    <property type="entry name" value="DEXDc"/>
    <property type="match status" value="1"/>
</dbReference>
<dbReference type="GO" id="GO:0005694">
    <property type="term" value="C:chromosome"/>
    <property type="evidence" value="ECO:0007669"/>
    <property type="project" value="TreeGrafter"/>
</dbReference>
<accession>A0A9P6E0H1</accession>
<dbReference type="EMBL" id="MU128929">
    <property type="protein sequence ID" value="KAF9517808.1"/>
    <property type="molecule type" value="Genomic_DNA"/>
</dbReference>
<dbReference type="GO" id="GO:0000724">
    <property type="term" value="P:double-strand break repair via homologous recombination"/>
    <property type="evidence" value="ECO:0007669"/>
    <property type="project" value="TreeGrafter"/>
</dbReference>
<feature type="compositionally biased region" description="Basic residues" evidence="13">
    <location>
        <begin position="713"/>
        <end position="730"/>
    </location>
</feature>
<dbReference type="InterPro" id="IPR004589">
    <property type="entry name" value="DNA_helicase_ATP-dep_RecQ"/>
</dbReference>
<dbReference type="GO" id="GO:0005524">
    <property type="term" value="F:ATP binding"/>
    <property type="evidence" value="ECO:0007669"/>
    <property type="project" value="UniProtKB-KW"/>
</dbReference>
<dbReference type="Gene3D" id="3.40.50.300">
    <property type="entry name" value="P-loop containing nucleotide triphosphate hydrolases"/>
    <property type="match status" value="2"/>
</dbReference>
<dbReference type="NCBIfam" id="TIGR00614">
    <property type="entry name" value="recQ_fam"/>
    <property type="match status" value="1"/>
</dbReference>
<keyword evidence="4 11" id="KW-0378">Hydrolase</keyword>
<dbReference type="GO" id="GO:0005634">
    <property type="term" value="C:nucleus"/>
    <property type="evidence" value="ECO:0007669"/>
    <property type="project" value="UniProtKB-SubCell"/>
</dbReference>
<keyword evidence="2" id="KW-0479">Metal-binding</keyword>
<evidence type="ECO:0000256" key="12">
    <source>
        <dbReference type="SAM" id="Coils"/>
    </source>
</evidence>
<dbReference type="GO" id="GO:0009378">
    <property type="term" value="F:four-way junction helicase activity"/>
    <property type="evidence" value="ECO:0007669"/>
    <property type="project" value="TreeGrafter"/>
</dbReference>
<evidence type="ECO:0000256" key="11">
    <source>
        <dbReference type="RuleBase" id="RU364117"/>
    </source>
</evidence>
<keyword evidence="7" id="KW-0238">DNA-binding</keyword>
<evidence type="ECO:0000256" key="3">
    <source>
        <dbReference type="ARBA" id="ARBA00022741"/>
    </source>
</evidence>
<keyword evidence="3 11" id="KW-0547">Nucleotide-binding</keyword>
<comment type="catalytic activity">
    <reaction evidence="11">
        <text>ATP + H2O = ADP + phosphate + H(+)</text>
        <dbReference type="Rhea" id="RHEA:13065"/>
        <dbReference type="ChEBI" id="CHEBI:15377"/>
        <dbReference type="ChEBI" id="CHEBI:15378"/>
        <dbReference type="ChEBI" id="CHEBI:30616"/>
        <dbReference type="ChEBI" id="CHEBI:43474"/>
        <dbReference type="ChEBI" id="CHEBI:456216"/>
    </reaction>
</comment>
<evidence type="ECO:0000256" key="5">
    <source>
        <dbReference type="ARBA" id="ARBA00022806"/>
    </source>
</evidence>
<sequence>MPYTSDRLGSDDMDDILELSRNDFLPNPGHATTSKAHLERPADEPSYLSKPRLQARLGALAQEISSTETSIADLQKIKAELLREQNIVQKELNEIDSNTGGVIHKDLTNGQGKEVVIRRGSQINYMDEFEWSGPLKVTMKSVFGIDNFRLCQEGVCNASMDGRDVVCVMPTGGGKSLTYQLPAIMSRGCTVVISPLLSLITDQILHLRQAGVEAVMLTGATPKEESKAIFSRLFASTRAIGSADGRGDKEIKLCYVTPEKIAKSKTFTSMLEKLATVGKLARIVIDEAHCVSQLGHDFRPDYKKLSILRQLFPHVPILALSATCPPKVLQDLLLTLRLKAVVDGNTADKTGTVYFTAPLYRKNLHYIQAMTDYILEHHAYDSGIIYCLSKKDTEAVAQGIMDASGNKVKAGVYHSDVTDAQKERLHVKWRSGEVQVVCATIAFGLGIDKSNVRFVLHHSMSKSLDGFYQESGRAGRDGNDADCVLYYRGQDASRLSALICGEIEGQDKLHQMLQFAQNLIDCRKIQFANYFSSSSSLALSSWSDTTAAGTLSRCGHCDNCTRSPDSITTRDVTLESWQILRVIERVSRHGGRVTVGMLADLVRGAGGGAFAGGTGGKRKGKAKATASSKEKVDLDLNDIAGGKIIMNKADVEVLIIQLLLSHHLKEEFHSTAYSINVYVTSGPQALRLTRLSRQQIQNGEGSRVSCTFLNKVATKRKAPSKSTSKTKHKPPAAVESEDEEEINIDVGSDDDSSDDGDLPKAGSRIPKIKSVKPRSKKAVDKFARVNPKSTPRNRKFNALTKPGMDSGHRESDNDIPWNIDNINWPIQHIIEEDGLEC</sequence>
<feature type="compositionally biased region" description="Basic residues" evidence="13">
    <location>
        <begin position="766"/>
        <end position="776"/>
    </location>
</feature>
<evidence type="ECO:0000313" key="17">
    <source>
        <dbReference type="Proteomes" id="UP000886523"/>
    </source>
</evidence>
<dbReference type="PROSITE" id="PS51192">
    <property type="entry name" value="HELICASE_ATP_BIND_1"/>
    <property type="match status" value="1"/>
</dbReference>
<evidence type="ECO:0000259" key="15">
    <source>
        <dbReference type="PROSITE" id="PS51194"/>
    </source>
</evidence>
<keyword evidence="12" id="KW-0175">Coiled coil</keyword>
<dbReference type="InterPro" id="IPR036388">
    <property type="entry name" value="WH-like_DNA-bd_sf"/>
</dbReference>
<dbReference type="SMART" id="SM00490">
    <property type="entry name" value="HELICc"/>
    <property type="match status" value="1"/>
</dbReference>
<evidence type="ECO:0000313" key="16">
    <source>
        <dbReference type="EMBL" id="KAF9517808.1"/>
    </source>
</evidence>
<comment type="similarity">
    <text evidence="1 11">Belongs to the helicase family. RecQ subfamily.</text>
</comment>
<dbReference type="Pfam" id="PF00270">
    <property type="entry name" value="DEAD"/>
    <property type="match status" value="1"/>
</dbReference>
<evidence type="ECO:0000256" key="7">
    <source>
        <dbReference type="ARBA" id="ARBA00023125"/>
    </source>
</evidence>
<evidence type="ECO:0000256" key="4">
    <source>
        <dbReference type="ARBA" id="ARBA00022801"/>
    </source>
</evidence>
<dbReference type="GO" id="GO:0016787">
    <property type="term" value="F:hydrolase activity"/>
    <property type="evidence" value="ECO:0007669"/>
    <property type="project" value="UniProtKB-KW"/>
</dbReference>
<dbReference type="InterPro" id="IPR014001">
    <property type="entry name" value="Helicase_ATP-bd"/>
</dbReference>
<dbReference type="Proteomes" id="UP000886523">
    <property type="component" value="Unassembled WGS sequence"/>
</dbReference>
<feature type="domain" description="Helicase ATP-binding" evidence="14">
    <location>
        <begin position="156"/>
        <end position="342"/>
    </location>
</feature>
<feature type="region of interest" description="Disordered" evidence="13">
    <location>
        <begin position="713"/>
        <end position="810"/>
    </location>
</feature>
<keyword evidence="8" id="KW-0413">Isomerase</keyword>
<dbReference type="PANTHER" id="PTHR13710">
    <property type="entry name" value="DNA HELICASE RECQ FAMILY MEMBER"/>
    <property type="match status" value="1"/>
</dbReference>
<dbReference type="GO" id="GO:0005737">
    <property type="term" value="C:cytoplasm"/>
    <property type="evidence" value="ECO:0007669"/>
    <property type="project" value="TreeGrafter"/>
</dbReference>
<evidence type="ECO:0000256" key="13">
    <source>
        <dbReference type="SAM" id="MobiDB-lite"/>
    </source>
</evidence>
<evidence type="ECO:0000259" key="14">
    <source>
        <dbReference type="PROSITE" id="PS51192"/>
    </source>
</evidence>